<accession>A0A2M6UBU6</accession>
<keyword evidence="6" id="KW-1185">Reference proteome</keyword>
<organism evidence="5 6">
    <name type="scientific">Bradyrhizobium nitroreducens</name>
    <dbReference type="NCBI Taxonomy" id="709803"/>
    <lineage>
        <taxon>Bacteria</taxon>
        <taxon>Pseudomonadati</taxon>
        <taxon>Pseudomonadota</taxon>
        <taxon>Alphaproteobacteria</taxon>
        <taxon>Hyphomicrobiales</taxon>
        <taxon>Nitrobacteraceae</taxon>
        <taxon>Bradyrhizobium</taxon>
    </lineage>
</organism>
<dbReference type="PANTHER" id="PTHR43080:SF26">
    <property type="entry name" value="REGULATORY PROTEIN"/>
    <property type="match status" value="1"/>
</dbReference>
<dbReference type="PIRSF" id="PIRSF036990">
    <property type="entry name" value="UCP036990_CBS_BON"/>
    <property type="match status" value="1"/>
</dbReference>
<dbReference type="CDD" id="cd04586">
    <property type="entry name" value="CBS_pair_BON_assoc"/>
    <property type="match status" value="1"/>
</dbReference>
<dbReference type="SMART" id="SM00116">
    <property type="entry name" value="CBS"/>
    <property type="match status" value="2"/>
</dbReference>
<evidence type="ECO:0000313" key="6">
    <source>
        <dbReference type="Proteomes" id="UP000228930"/>
    </source>
</evidence>
<dbReference type="InterPro" id="IPR017080">
    <property type="entry name" value="UCP036990_CBS_BON"/>
</dbReference>
<protein>
    <recommendedName>
        <fullName evidence="7">Histidine kinase</fullName>
    </recommendedName>
</protein>
<dbReference type="Gene3D" id="3.30.1340.30">
    <property type="match status" value="1"/>
</dbReference>
<evidence type="ECO:0000256" key="1">
    <source>
        <dbReference type="ARBA" id="ARBA00023122"/>
    </source>
</evidence>
<evidence type="ECO:0000256" key="2">
    <source>
        <dbReference type="PROSITE-ProRule" id="PRU00703"/>
    </source>
</evidence>
<dbReference type="PANTHER" id="PTHR43080">
    <property type="entry name" value="CBS DOMAIN-CONTAINING PROTEIN CBSX3, MITOCHONDRIAL"/>
    <property type="match status" value="1"/>
</dbReference>
<dbReference type="InterPro" id="IPR000644">
    <property type="entry name" value="CBS_dom"/>
</dbReference>
<dbReference type="Proteomes" id="UP000228930">
    <property type="component" value="Unassembled WGS sequence"/>
</dbReference>
<feature type="domain" description="CBS" evidence="4">
    <location>
        <begin position="7"/>
        <end position="67"/>
    </location>
</feature>
<feature type="domain" description="BON" evidence="3">
    <location>
        <begin position="156"/>
        <end position="223"/>
    </location>
</feature>
<proteinExistence type="predicted"/>
<feature type="domain" description="CBS" evidence="4">
    <location>
        <begin position="94"/>
        <end position="150"/>
    </location>
</feature>
<evidence type="ECO:0008006" key="7">
    <source>
        <dbReference type="Google" id="ProtNLM"/>
    </source>
</evidence>
<dbReference type="Gene3D" id="3.10.580.10">
    <property type="entry name" value="CBS-domain"/>
    <property type="match status" value="1"/>
</dbReference>
<evidence type="ECO:0000313" key="5">
    <source>
        <dbReference type="EMBL" id="PIT02055.1"/>
    </source>
</evidence>
<keyword evidence="1 2" id="KW-0129">CBS domain</keyword>
<dbReference type="RefSeq" id="WP_100177250.1">
    <property type="nucleotide sequence ID" value="NZ_LFJC01000003.1"/>
</dbReference>
<sequence length="240" mass="26477">MHAIHVMTRDVVAVTPHTTIEDAAKIMLRMHISGLPVIDDAGNLVGVVSESDFIRRSEIGTGRHHAAWLTFFMGPTRSAAEFIHERGRKVEDVMTRKVITVQEETSLADIVALMEKHDIKRVPVMRGKGVVGIVTRSNLLQAMASLAHEIPDPTADDDHIRERITRAVEATDWRPIGFKVTCRQGVVHLYGLITTDEARRAATVAAENTNGVKEVHDHLSFVDTYSGYSVESPEDLKAAG</sequence>
<dbReference type="SUPFAM" id="SSF54631">
    <property type="entry name" value="CBS-domain pair"/>
    <property type="match status" value="1"/>
</dbReference>
<dbReference type="InterPro" id="IPR046342">
    <property type="entry name" value="CBS_dom_sf"/>
</dbReference>
<dbReference type="PROSITE" id="PS51371">
    <property type="entry name" value="CBS"/>
    <property type="match status" value="2"/>
</dbReference>
<gene>
    <name evidence="5" type="ORF">TSA1_15760</name>
</gene>
<dbReference type="InterPro" id="IPR051257">
    <property type="entry name" value="Diverse_CBS-Domain"/>
</dbReference>
<dbReference type="Pfam" id="PF00571">
    <property type="entry name" value="CBS"/>
    <property type="match status" value="2"/>
</dbReference>
<evidence type="ECO:0000259" key="3">
    <source>
        <dbReference type="PROSITE" id="PS50914"/>
    </source>
</evidence>
<evidence type="ECO:0000259" key="4">
    <source>
        <dbReference type="PROSITE" id="PS51371"/>
    </source>
</evidence>
<dbReference type="PROSITE" id="PS50914">
    <property type="entry name" value="BON"/>
    <property type="match status" value="1"/>
</dbReference>
<dbReference type="AlphaFoldDB" id="A0A2M6UBU6"/>
<comment type="caution">
    <text evidence="5">The sequence shown here is derived from an EMBL/GenBank/DDBJ whole genome shotgun (WGS) entry which is preliminary data.</text>
</comment>
<dbReference type="Pfam" id="PF04972">
    <property type="entry name" value="BON"/>
    <property type="match status" value="1"/>
</dbReference>
<reference evidence="5 6" key="1">
    <citation type="submission" date="2015-06" db="EMBL/GenBank/DDBJ databases">
        <title>Comparative genome analysis of nirS-carrying Bradyrhizobium sp. strains.</title>
        <authorList>
            <person name="Ishii S."/>
            <person name="Jang J."/>
            <person name="Nishizawa T."/>
            <person name="Senoo K."/>
        </authorList>
    </citation>
    <scope>NUCLEOTIDE SEQUENCE [LARGE SCALE GENOMIC DNA]</scope>
    <source>
        <strain evidence="5 6">TSA1</strain>
    </source>
</reference>
<dbReference type="EMBL" id="LFJC01000003">
    <property type="protein sequence ID" value="PIT02055.1"/>
    <property type="molecule type" value="Genomic_DNA"/>
</dbReference>
<dbReference type="InterPro" id="IPR007055">
    <property type="entry name" value="BON_dom"/>
</dbReference>
<name>A0A2M6UBU6_9BRAD</name>